<evidence type="ECO:0000313" key="3">
    <source>
        <dbReference type="Proteomes" id="UP000298663"/>
    </source>
</evidence>
<feature type="compositionally biased region" description="Basic residues" evidence="1">
    <location>
        <begin position="503"/>
        <end position="512"/>
    </location>
</feature>
<dbReference type="AlphaFoldDB" id="A0A4U5MR62"/>
<dbReference type="Proteomes" id="UP000298663">
    <property type="component" value="Unassembled WGS sequence"/>
</dbReference>
<feature type="compositionally biased region" description="Polar residues" evidence="1">
    <location>
        <begin position="412"/>
        <end position="429"/>
    </location>
</feature>
<feature type="compositionally biased region" description="Basic and acidic residues" evidence="1">
    <location>
        <begin position="644"/>
        <end position="653"/>
    </location>
</feature>
<feature type="compositionally biased region" description="Polar residues" evidence="1">
    <location>
        <begin position="700"/>
        <end position="723"/>
    </location>
</feature>
<evidence type="ECO:0000256" key="1">
    <source>
        <dbReference type="SAM" id="MobiDB-lite"/>
    </source>
</evidence>
<keyword evidence="3" id="KW-1185">Reference proteome</keyword>
<name>A0A4U5MR62_STECR</name>
<reference evidence="2 3" key="2">
    <citation type="journal article" date="2019" name="G3 (Bethesda)">
        <title>Hybrid Assembly of the Genome of the Entomopathogenic Nematode Steinernema carpocapsae Identifies the X-Chromosome.</title>
        <authorList>
            <person name="Serra L."/>
            <person name="Macchietto M."/>
            <person name="Macias-Munoz A."/>
            <person name="McGill C.J."/>
            <person name="Rodriguez I.M."/>
            <person name="Rodriguez B."/>
            <person name="Murad R."/>
            <person name="Mortazavi A."/>
        </authorList>
    </citation>
    <scope>NUCLEOTIDE SEQUENCE [LARGE SCALE GENOMIC DNA]</scope>
    <source>
        <strain evidence="2 3">ALL</strain>
    </source>
</reference>
<reference evidence="2 3" key="1">
    <citation type="journal article" date="2015" name="Genome Biol.">
        <title>Comparative genomics of Steinernema reveals deeply conserved gene regulatory networks.</title>
        <authorList>
            <person name="Dillman A.R."/>
            <person name="Macchietto M."/>
            <person name="Porter C.F."/>
            <person name="Rogers A."/>
            <person name="Williams B."/>
            <person name="Antoshechkin I."/>
            <person name="Lee M.M."/>
            <person name="Goodwin Z."/>
            <person name="Lu X."/>
            <person name="Lewis E.E."/>
            <person name="Goodrich-Blair H."/>
            <person name="Stock S.P."/>
            <person name="Adams B.J."/>
            <person name="Sternberg P.W."/>
            <person name="Mortazavi A."/>
        </authorList>
    </citation>
    <scope>NUCLEOTIDE SEQUENCE [LARGE SCALE GENOMIC DNA]</scope>
    <source>
        <strain evidence="2 3">ALL</strain>
    </source>
</reference>
<feature type="region of interest" description="Disordered" evidence="1">
    <location>
        <begin position="386"/>
        <end position="1029"/>
    </location>
</feature>
<feature type="compositionally biased region" description="Basic residues" evidence="1">
    <location>
        <begin position="332"/>
        <end position="342"/>
    </location>
</feature>
<feature type="compositionally biased region" description="Polar residues" evidence="1">
    <location>
        <begin position="565"/>
        <end position="581"/>
    </location>
</feature>
<accession>A0A4U5MR62</accession>
<feature type="compositionally biased region" description="Polar residues" evidence="1">
    <location>
        <begin position="612"/>
        <end position="626"/>
    </location>
</feature>
<dbReference type="STRING" id="34508.A0A4U5MR62"/>
<feature type="compositionally biased region" description="Low complexity" evidence="1">
    <location>
        <begin position="435"/>
        <end position="448"/>
    </location>
</feature>
<feature type="compositionally biased region" description="Basic and acidic residues" evidence="1">
    <location>
        <begin position="217"/>
        <end position="229"/>
    </location>
</feature>
<feature type="compositionally biased region" description="Acidic residues" evidence="1">
    <location>
        <begin position="1001"/>
        <end position="1018"/>
    </location>
</feature>
<organism evidence="2 3">
    <name type="scientific">Steinernema carpocapsae</name>
    <name type="common">Entomopathogenic nematode</name>
    <dbReference type="NCBI Taxonomy" id="34508"/>
    <lineage>
        <taxon>Eukaryota</taxon>
        <taxon>Metazoa</taxon>
        <taxon>Ecdysozoa</taxon>
        <taxon>Nematoda</taxon>
        <taxon>Chromadorea</taxon>
        <taxon>Rhabditida</taxon>
        <taxon>Tylenchina</taxon>
        <taxon>Panagrolaimomorpha</taxon>
        <taxon>Strongyloidoidea</taxon>
        <taxon>Steinernematidae</taxon>
        <taxon>Steinernema</taxon>
    </lineage>
</organism>
<proteinExistence type="predicted"/>
<feature type="compositionally biased region" description="Polar residues" evidence="1">
    <location>
        <begin position="672"/>
        <end position="690"/>
    </location>
</feature>
<feature type="region of interest" description="Disordered" evidence="1">
    <location>
        <begin position="307"/>
        <end position="368"/>
    </location>
</feature>
<comment type="caution">
    <text evidence="2">The sequence shown here is derived from an EMBL/GenBank/DDBJ whole genome shotgun (WGS) entry which is preliminary data.</text>
</comment>
<feature type="compositionally biased region" description="Polar residues" evidence="1">
    <location>
        <begin position="756"/>
        <end position="765"/>
    </location>
</feature>
<feature type="compositionally biased region" description="Polar residues" evidence="1">
    <location>
        <begin position="823"/>
        <end position="844"/>
    </location>
</feature>
<feature type="region of interest" description="Disordered" evidence="1">
    <location>
        <begin position="189"/>
        <end position="252"/>
    </location>
</feature>
<feature type="compositionally biased region" description="Polar residues" evidence="1">
    <location>
        <begin position="895"/>
        <end position="907"/>
    </location>
</feature>
<sequence length="1056" mass="117384">MAAENNSNVVIPSVDHFIKNYGVEKFISFIDACEARPAFYETNFGFEYGRHMNWKFTSAGKKAWKEIVDEMRDRQITFQDPAYDYGFFMDIWRRLMDFSRIRDSMFYDNMEFYRKGNWLQLERKKRIKESREARKAGEEVVTGKAALQAARKQQRGEGRSSRARSLRILPNPAVATAMKTIKKAARSLGGRVAKVARPRKSQVDEQPTAEEGSTMSVRHEAVEQPESARRLRKRIEKPKSEQPPRIRSASANQWTLRAANGKFCKAPEPLQAYQQIGEEARNTESASLGLEQAGSSTALVQETMPVLSPQKSAPENSFRAPVQQTEPMPKRSQSRAPKRAASKSRIPEGTVQALPDFSRTPRQENGRGEIMPVLIPQIAESIHVTATPGPLESKRSLPESIPEIATPGPSKPKQSQKLTSSRSRTQQAKPTLKRSQSQPSKKVPSKSQAQEDGATPQVVPEQAKPKPNRSQSQVPRRAPKSRNSEATSMSQAVPVEEPTPKRSQIKPLKRALSKTPALPEELQPISSQALPEELPVEQPTIVKPVPKRNQTSRASSRAPPMPEQDQPTSSQRNQISKTLSISEALPSEQPAVTKPVPKRSQTPRAPSRPQEDSGTQAIPESFSMPQPASVDQLLVSNPIPKLTETPKRIRAAEGRGTTPAMPEQTKPKPKRSQTPGNALSKSRVLESSATEEAVPLKQPQLATTENQIQSENPKSRPTATQFQRTKHEQKRSQTPRAPSRAEEAENVPGPSRKRSVTPSTSSSQEPPAKIPKPSSVVAPKQPYTTMRPSRKRSLSLIPSTSKTESQEPAAIPRQYQTAAPVELQQTPGPSQAESVEPYTSQSQNRESKTSIPKPRQPYTTFRPSRVRSLSLGVPSTSYVRNQERPVARVELQPTMRPSRNGAQTVLPVSQIHMPQAKKTVRSDSRVPKTPSTSISLPPPPAKGILKTPTPSPSAASTSNGTLRNGRRISFAPDTRGGEDGQIDIENLDPVNTENAPRADLESDLESWESEDEPEEEEEPREKNEEENLYYKFREEQFEAELLKSEPEDEEYIDVES</sequence>
<gene>
    <name evidence="2" type="ORF">L596_019658</name>
</gene>
<protein>
    <submittedName>
        <fullName evidence="2">Uncharacterized protein</fullName>
    </submittedName>
</protein>
<evidence type="ECO:0000313" key="2">
    <source>
        <dbReference type="EMBL" id="TKR72159.1"/>
    </source>
</evidence>
<dbReference type="EMBL" id="AZBU02000006">
    <property type="protein sequence ID" value="TKR72159.1"/>
    <property type="molecule type" value="Genomic_DNA"/>
</dbReference>
<feature type="region of interest" description="Disordered" evidence="1">
    <location>
        <begin position="131"/>
        <end position="165"/>
    </location>
</feature>